<dbReference type="SUPFAM" id="SSF56112">
    <property type="entry name" value="Protein kinase-like (PK-like)"/>
    <property type="match status" value="1"/>
</dbReference>
<dbReference type="SMART" id="SM00220">
    <property type="entry name" value="S_TKc"/>
    <property type="match status" value="1"/>
</dbReference>
<keyword evidence="15" id="KW-1185">Reference proteome</keyword>
<keyword evidence="4" id="KW-0479">Metal-binding</keyword>
<dbReference type="InterPro" id="IPR017441">
    <property type="entry name" value="Protein_kinase_ATP_BS"/>
</dbReference>
<dbReference type="EMBL" id="JAPWTK010000093">
    <property type="protein sequence ID" value="KAJ8950860.1"/>
    <property type="molecule type" value="Genomic_DNA"/>
</dbReference>
<dbReference type="InterPro" id="IPR011009">
    <property type="entry name" value="Kinase-like_dom_sf"/>
</dbReference>
<dbReference type="GO" id="GO:0000226">
    <property type="term" value="P:microtubule cytoskeleton organization"/>
    <property type="evidence" value="ECO:0007669"/>
    <property type="project" value="TreeGrafter"/>
</dbReference>
<evidence type="ECO:0000256" key="9">
    <source>
        <dbReference type="ARBA" id="ARBA00022843"/>
    </source>
</evidence>
<dbReference type="GO" id="GO:0005524">
    <property type="term" value="F:ATP binding"/>
    <property type="evidence" value="ECO:0007669"/>
    <property type="project" value="UniProtKB-UniRule"/>
</dbReference>
<comment type="caution">
    <text evidence="14">The sequence shown here is derived from an EMBL/GenBank/DDBJ whole genome shotgun (WGS) entry which is preliminary data.</text>
</comment>
<dbReference type="PROSITE" id="PS00107">
    <property type="entry name" value="PROTEIN_KINASE_ATP"/>
    <property type="match status" value="1"/>
</dbReference>
<evidence type="ECO:0000259" key="13">
    <source>
        <dbReference type="PROSITE" id="PS50011"/>
    </source>
</evidence>
<keyword evidence="7 11" id="KW-0067">ATP-binding</keyword>
<keyword evidence="9" id="KW-0832">Ubl conjugation</keyword>
<dbReference type="PROSITE" id="PS00108">
    <property type="entry name" value="PROTEIN_KINASE_ST"/>
    <property type="match status" value="1"/>
</dbReference>
<evidence type="ECO:0000256" key="5">
    <source>
        <dbReference type="ARBA" id="ARBA00022741"/>
    </source>
</evidence>
<dbReference type="GO" id="GO:0030154">
    <property type="term" value="P:cell differentiation"/>
    <property type="evidence" value="ECO:0007669"/>
    <property type="project" value="UniProtKB-KW"/>
</dbReference>
<dbReference type="Gene3D" id="1.10.510.10">
    <property type="entry name" value="Transferase(Phosphotransferase) domain 1"/>
    <property type="match status" value="1"/>
</dbReference>
<protein>
    <recommendedName>
        <fullName evidence="13">Protein kinase domain-containing protein</fullName>
    </recommendedName>
</protein>
<evidence type="ECO:0000256" key="12">
    <source>
        <dbReference type="RuleBase" id="RU000304"/>
    </source>
</evidence>
<name>A0AAV8YI12_9CUCU</name>
<dbReference type="InterPro" id="IPR000719">
    <property type="entry name" value="Prot_kinase_dom"/>
</dbReference>
<dbReference type="GO" id="GO:0007283">
    <property type="term" value="P:spermatogenesis"/>
    <property type="evidence" value="ECO:0007669"/>
    <property type="project" value="UniProtKB-KW"/>
</dbReference>
<dbReference type="PANTHER" id="PTHR24346:SF102">
    <property type="entry name" value="TESTIS-SPECIFIC SERINE_THREONINE-PROTEIN KINASE 1"/>
    <property type="match status" value="1"/>
</dbReference>
<evidence type="ECO:0000256" key="11">
    <source>
        <dbReference type="PROSITE-ProRule" id="PRU10141"/>
    </source>
</evidence>
<evidence type="ECO:0000256" key="7">
    <source>
        <dbReference type="ARBA" id="ARBA00022840"/>
    </source>
</evidence>
<feature type="domain" description="Protein kinase" evidence="13">
    <location>
        <begin position="20"/>
        <end position="295"/>
    </location>
</feature>
<evidence type="ECO:0000256" key="3">
    <source>
        <dbReference type="ARBA" id="ARBA00022553"/>
    </source>
</evidence>
<keyword evidence="12" id="KW-0723">Serine/threonine-protein kinase</keyword>
<keyword evidence="10" id="KW-0744">Spermatogenesis</keyword>
<keyword evidence="12" id="KW-0418">Kinase</keyword>
<organism evidence="14 15">
    <name type="scientific">Aromia moschata</name>
    <dbReference type="NCBI Taxonomy" id="1265417"/>
    <lineage>
        <taxon>Eukaryota</taxon>
        <taxon>Metazoa</taxon>
        <taxon>Ecdysozoa</taxon>
        <taxon>Arthropoda</taxon>
        <taxon>Hexapoda</taxon>
        <taxon>Insecta</taxon>
        <taxon>Pterygota</taxon>
        <taxon>Neoptera</taxon>
        <taxon>Endopterygota</taxon>
        <taxon>Coleoptera</taxon>
        <taxon>Polyphaga</taxon>
        <taxon>Cucujiformia</taxon>
        <taxon>Chrysomeloidea</taxon>
        <taxon>Cerambycidae</taxon>
        <taxon>Cerambycinae</taxon>
        <taxon>Callichromatini</taxon>
        <taxon>Aromia</taxon>
    </lineage>
</organism>
<evidence type="ECO:0000256" key="2">
    <source>
        <dbReference type="ARBA" id="ARBA00022473"/>
    </source>
</evidence>
<evidence type="ECO:0000313" key="15">
    <source>
        <dbReference type="Proteomes" id="UP001162162"/>
    </source>
</evidence>
<evidence type="ECO:0000256" key="6">
    <source>
        <dbReference type="ARBA" id="ARBA00022782"/>
    </source>
</evidence>
<keyword evidence="6" id="KW-0221">Differentiation</keyword>
<reference evidence="14" key="1">
    <citation type="journal article" date="2023" name="Insect Mol. Biol.">
        <title>Genome sequencing provides insights into the evolution of gene families encoding plant cell wall-degrading enzymes in longhorned beetles.</title>
        <authorList>
            <person name="Shin N.R."/>
            <person name="Okamura Y."/>
            <person name="Kirsch R."/>
            <person name="Pauchet Y."/>
        </authorList>
    </citation>
    <scope>NUCLEOTIDE SEQUENCE</scope>
    <source>
        <strain evidence="14">AMC_N1</strain>
    </source>
</reference>
<keyword evidence="8" id="KW-0460">Magnesium</keyword>
<dbReference type="GO" id="GO:0050321">
    <property type="term" value="F:tau-protein kinase activity"/>
    <property type="evidence" value="ECO:0007669"/>
    <property type="project" value="TreeGrafter"/>
</dbReference>
<dbReference type="AlphaFoldDB" id="A0AAV8YI12"/>
<dbReference type="PROSITE" id="PS50011">
    <property type="entry name" value="PROTEIN_KINASE_DOM"/>
    <property type="match status" value="1"/>
</dbReference>
<comment type="similarity">
    <text evidence="12">Belongs to the protein kinase superfamily.</text>
</comment>
<keyword evidence="2" id="KW-0217">Developmental protein</keyword>
<dbReference type="InterPro" id="IPR008271">
    <property type="entry name" value="Ser/Thr_kinase_AS"/>
</dbReference>
<keyword evidence="3" id="KW-0597">Phosphoprotein</keyword>
<dbReference type="CDD" id="cd14080">
    <property type="entry name" value="STKc_TSSK-like"/>
    <property type="match status" value="1"/>
</dbReference>
<evidence type="ECO:0000256" key="8">
    <source>
        <dbReference type="ARBA" id="ARBA00022842"/>
    </source>
</evidence>
<dbReference type="Proteomes" id="UP001162162">
    <property type="component" value="Unassembled WGS sequence"/>
</dbReference>
<accession>A0AAV8YI12</accession>
<evidence type="ECO:0000256" key="4">
    <source>
        <dbReference type="ARBA" id="ARBA00022723"/>
    </source>
</evidence>
<evidence type="ECO:0000256" key="10">
    <source>
        <dbReference type="ARBA" id="ARBA00022871"/>
    </source>
</evidence>
<proteinExistence type="inferred from homology"/>
<dbReference type="GO" id="GO:0035556">
    <property type="term" value="P:intracellular signal transduction"/>
    <property type="evidence" value="ECO:0007669"/>
    <property type="project" value="TreeGrafter"/>
</dbReference>
<dbReference type="PANTHER" id="PTHR24346">
    <property type="entry name" value="MAP/MICROTUBULE AFFINITY-REGULATING KINASE"/>
    <property type="match status" value="1"/>
</dbReference>
<dbReference type="FunFam" id="1.10.510.10:FF:000571">
    <property type="entry name" value="Maternal embryonic leucine zipper kinase"/>
    <property type="match status" value="1"/>
</dbReference>
<sequence length="335" mass="38303">MAKDLFLRPSEELTLSSRGYRLLSKLGEGSYACVYLAELTGASDEKDKANKTLACKILDISKAPKDFVKKFLPRELDILAKVNHPYIIHIHSIFQRKTKYFIFMRNAENGDLLEYVLKKGPISEAQSRVWFRQMGLALQYLHDMEIAHRDLKCENVLISSNYNIKIADFGFSRIVIDNSGRKVTSTTYCGSLSYAAPEVLRGMPYHPKIADMWSLGVILYIMINKAMPFDDVNIKRLHDQQVNRRWKFRSKVVEQRWKVEQILSSEWLSMDPRLTQLTPAEEAASARAQAARKALVEILNKKQTSDAKLGQNEDVRVLKAQDNKPTKYGSIATLV</sequence>
<comment type="cofactor">
    <cofactor evidence="1">
        <name>Mg(2+)</name>
        <dbReference type="ChEBI" id="CHEBI:18420"/>
    </cofactor>
</comment>
<keyword evidence="5 11" id="KW-0547">Nucleotide-binding</keyword>
<dbReference type="GO" id="GO:0005737">
    <property type="term" value="C:cytoplasm"/>
    <property type="evidence" value="ECO:0007669"/>
    <property type="project" value="TreeGrafter"/>
</dbReference>
<evidence type="ECO:0000313" key="14">
    <source>
        <dbReference type="EMBL" id="KAJ8950860.1"/>
    </source>
</evidence>
<gene>
    <name evidence="14" type="ORF">NQ318_011156</name>
</gene>
<dbReference type="GO" id="GO:0000287">
    <property type="term" value="F:magnesium ion binding"/>
    <property type="evidence" value="ECO:0007669"/>
    <property type="project" value="UniProtKB-ARBA"/>
</dbReference>
<feature type="binding site" evidence="11">
    <location>
        <position position="56"/>
    </location>
    <ligand>
        <name>ATP</name>
        <dbReference type="ChEBI" id="CHEBI:30616"/>
    </ligand>
</feature>
<evidence type="ECO:0000256" key="1">
    <source>
        <dbReference type="ARBA" id="ARBA00001946"/>
    </source>
</evidence>
<dbReference type="Pfam" id="PF00069">
    <property type="entry name" value="Pkinase"/>
    <property type="match status" value="1"/>
</dbReference>
<keyword evidence="12" id="KW-0808">Transferase</keyword>